<reference evidence="9 10" key="1">
    <citation type="journal article" date="2020" name="Phytopathology">
        <title>Genome Sequence Resources of Colletotrichum truncatum, C. plurivorum, C. musicola, and C. sojae: Four Species Pathogenic to Soybean (Glycine max).</title>
        <authorList>
            <person name="Rogerio F."/>
            <person name="Boufleur T.R."/>
            <person name="Ciampi-Guillardi M."/>
            <person name="Sukno S.A."/>
            <person name="Thon M.R."/>
            <person name="Massola Junior N.S."/>
            <person name="Baroncelli R."/>
        </authorList>
    </citation>
    <scope>NUCLEOTIDE SEQUENCE [LARGE SCALE GENOMIC DNA]</scope>
    <source>
        <strain evidence="9 10">LFN0009</strain>
    </source>
</reference>
<dbReference type="EMBL" id="WIGN01000594">
    <property type="protein sequence ID" value="KAF6787599.1"/>
    <property type="molecule type" value="Genomic_DNA"/>
</dbReference>
<dbReference type="GO" id="GO:0003677">
    <property type="term" value="F:DNA binding"/>
    <property type="evidence" value="ECO:0007669"/>
    <property type="project" value="UniProtKB-KW"/>
</dbReference>
<evidence type="ECO:0000256" key="7">
    <source>
        <dbReference type="SAM" id="MobiDB-lite"/>
    </source>
</evidence>
<dbReference type="Pfam" id="PF11951">
    <property type="entry name" value="Fungal_trans_2"/>
    <property type="match status" value="1"/>
</dbReference>
<dbReference type="Pfam" id="PF00172">
    <property type="entry name" value="Zn_clus"/>
    <property type="match status" value="1"/>
</dbReference>
<keyword evidence="3" id="KW-0805">Transcription regulation</keyword>
<keyword evidence="6" id="KW-0539">Nucleus</keyword>
<feature type="compositionally biased region" description="Low complexity" evidence="7">
    <location>
        <begin position="7"/>
        <end position="58"/>
    </location>
</feature>
<evidence type="ECO:0000259" key="8">
    <source>
        <dbReference type="PROSITE" id="PS50048"/>
    </source>
</evidence>
<dbReference type="InterPro" id="IPR052360">
    <property type="entry name" value="Transcr_Regulatory_Proteins"/>
</dbReference>
<dbReference type="InterPro" id="IPR021858">
    <property type="entry name" value="Fun_TF"/>
</dbReference>
<name>A0A8H6IP41_9PEZI</name>
<feature type="region of interest" description="Disordered" evidence="7">
    <location>
        <begin position="118"/>
        <end position="187"/>
    </location>
</feature>
<proteinExistence type="predicted"/>
<evidence type="ECO:0000256" key="6">
    <source>
        <dbReference type="ARBA" id="ARBA00023242"/>
    </source>
</evidence>
<feature type="compositionally biased region" description="Acidic residues" evidence="7">
    <location>
        <begin position="163"/>
        <end position="177"/>
    </location>
</feature>
<dbReference type="AlphaFoldDB" id="A0A8H6IP41"/>
<organism evidence="9 10">
    <name type="scientific">Colletotrichum sojae</name>
    <dbReference type="NCBI Taxonomy" id="2175907"/>
    <lineage>
        <taxon>Eukaryota</taxon>
        <taxon>Fungi</taxon>
        <taxon>Dikarya</taxon>
        <taxon>Ascomycota</taxon>
        <taxon>Pezizomycotina</taxon>
        <taxon>Sordariomycetes</taxon>
        <taxon>Hypocreomycetidae</taxon>
        <taxon>Glomerellales</taxon>
        <taxon>Glomerellaceae</taxon>
        <taxon>Colletotrichum</taxon>
        <taxon>Colletotrichum orchidearum species complex</taxon>
    </lineage>
</organism>
<accession>A0A8H6IP41</accession>
<evidence type="ECO:0000313" key="10">
    <source>
        <dbReference type="Proteomes" id="UP000652219"/>
    </source>
</evidence>
<dbReference type="GO" id="GO:0000981">
    <property type="term" value="F:DNA-binding transcription factor activity, RNA polymerase II-specific"/>
    <property type="evidence" value="ECO:0007669"/>
    <property type="project" value="InterPro"/>
</dbReference>
<sequence length="635" mass="70883">MAVTQEVSRSQVQRRSSSTANTSKSSTVAAAGSSASSSAATSPTAPQSGPAASSAQSSNGRALVVRRRHMRAGGRSKTGCQNCRKRRVACDETRPACRNCLTYKKGEGICDYLTSGAQPGKKAGSPNAPSFKALAPAPRTAAKQKKKQSQSQSQSRNQNQNEIEVEDRDVESDVDQELDSRASQSPADADASLALQLAEFQRSPQMALSDRATPFLWTEGRSLSYFQHHSTKELPGYFDSEFWRVTVLAIGNSEPCVHQTLVAVGALHEAAYYDASPNPPPYVVNQRIRALEEHCKAIKMFNKHLAEQCYTNLKVTLTCLVLLISYEYLQRSIKTANTHLKFALAVVSEWLENKNRVPNRTRIESPDGYYIQNQVKPMLVTLALHSRTALDPPRIPLPIISEEDRHFESLADLNHARDTLAFLLTYVFPEVLTFRDQASADTTRQWPVYLRLQKWRKCFDELVSRNPGLAAEPRAAVLDMWHRTAEILFQAEKEDSELCYDLYNDRFGELVERIERLFRESPIPRWRFSVDMGAVPVLYYVAMKCRHRRIRRRAIKLLQESPRCEAAFDSQTCAGFASEHLAIEEAGLDDVDVADEAVIPEHARVLGKVPMQRLTVEQLMTTEAGPGGPGGWVAV</sequence>
<keyword evidence="10" id="KW-1185">Reference proteome</keyword>
<dbReference type="PANTHER" id="PTHR36206">
    <property type="entry name" value="ASPERCRYPTIN BIOSYNTHESIS CLUSTER-SPECIFIC TRANSCRIPTION REGULATOR ATNN-RELATED"/>
    <property type="match status" value="1"/>
</dbReference>
<dbReference type="SMART" id="SM00066">
    <property type="entry name" value="GAL4"/>
    <property type="match status" value="1"/>
</dbReference>
<evidence type="ECO:0000256" key="4">
    <source>
        <dbReference type="ARBA" id="ARBA00023125"/>
    </source>
</evidence>
<dbReference type="Gene3D" id="4.10.240.10">
    <property type="entry name" value="Zn(2)-C6 fungal-type DNA-binding domain"/>
    <property type="match status" value="1"/>
</dbReference>
<feature type="region of interest" description="Disordered" evidence="7">
    <location>
        <begin position="1"/>
        <end position="85"/>
    </location>
</feature>
<keyword evidence="4" id="KW-0238">DNA-binding</keyword>
<dbReference type="PANTHER" id="PTHR36206:SF12">
    <property type="entry name" value="ASPERCRYPTIN BIOSYNTHESIS CLUSTER-SPECIFIC TRANSCRIPTION REGULATOR ATNN-RELATED"/>
    <property type="match status" value="1"/>
</dbReference>
<feature type="compositionally biased region" description="Basic residues" evidence="7">
    <location>
        <begin position="64"/>
        <end position="74"/>
    </location>
</feature>
<dbReference type="Proteomes" id="UP000652219">
    <property type="component" value="Unassembled WGS sequence"/>
</dbReference>
<dbReference type="InterPro" id="IPR001138">
    <property type="entry name" value="Zn2Cys6_DnaBD"/>
</dbReference>
<feature type="compositionally biased region" description="Low complexity" evidence="7">
    <location>
        <begin position="149"/>
        <end position="162"/>
    </location>
</feature>
<feature type="domain" description="Zn(2)-C6 fungal-type" evidence="8">
    <location>
        <begin position="79"/>
        <end position="112"/>
    </location>
</feature>
<keyword evidence="5" id="KW-0804">Transcription</keyword>
<keyword evidence="1" id="KW-0479">Metal-binding</keyword>
<evidence type="ECO:0000313" key="9">
    <source>
        <dbReference type="EMBL" id="KAF6787599.1"/>
    </source>
</evidence>
<keyword evidence="2" id="KW-0862">Zinc</keyword>
<protein>
    <submittedName>
        <fullName evidence="9">C6 zinc finger domain protein</fullName>
    </submittedName>
</protein>
<dbReference type="InterPro" id="IPR036864">
    <property type="entry name" value="Zn2-C6_fun-type_DNA-bd_sf"/>
</dbReference>
<dbReference type="PROSITE" id="PS50048">
    <property type="entry name" value="ZN2_CY6_FUNGAL_2"/>
    <property type="match status" value="1"/>
</dbReference>
<evidence type="ECO:0000256" key="3">
    <source>
        <dbReference type="ARBA" id="ARBA00023015"/>
    </source>
</evidence>
<dbReference type="SUPFAM" id="SSF57701">
    <property type="entry name" value="Zn2/Cys6 DNA-binding domain"/>
    <property type="match status" value="1"/>
</dbReference>
<comment type="caution">
    <text evidence="9">The sequence shown here is derived from an EMBL/GenBank/DDBJ whole genome shotgun (WGS) entry which is preliminary data.</text>
</comment>
<dbReference type="GO" id="GO:0008270">
    <property type="term" value="F:zinc ion binding"/>
    <property type="evidence" value="ECO:0007669"/>
    <property type="project" value="InterPro"/>
</dbReference>
<gene>
    <name evidence="9" type="ORF">CSOJ01_15204</name>
</gene>
<evidence type="ECO:0000256" key="5">
    <source>
        <dbReference type="ARBA" id="ARBA00023163"/>
    </source>
</evidence>
<dbReference type="CDD" id="cd00067">
    <property type="entry name" value="GAL4"/>
    <property type="match status" value="1"/>
</dbReference>
<evidence type="ECO:0000256" key="1">
    <source>
        <dbReference type="ARBA" id="ARBA00022723"/>
    </source>
</evidence>
<evidence type="ECO:0000256" key="2">
    <source>
        <dbReference type="ARBA" id="ARBA00022833"/>
    </source>
</evidence>